<dbReference type="RefSeq" id="XP_007319088.1">
    <property type="nucleotide sequence ID" value="XM_007319026.1"/>
</dbReference>
<dbReference type="HOGENOM" id="CLU_218487_0_0_1"/>
<dbReference type="Proteomes" id="UP000008064">
    <property type="component" value="Unassembled WGS sequence"/>
</dbReference>
<organism>
    <name type="scientific">Serpula lacrymans var. lacrymans (strain S7.9)</name>
    <name type="common">Dry rot fungus</name>
    <dbReference type="NCBI Taxonomy" id="578457"/>
    <lineage>
        <taxon>Eukaryota</taxon>
        <taxon>Fungi</taxon>
        <taxon>Dikarya</taxon>
        <taxon>Basidiomycota</taxon>
        <taxon>Agaricomycotina</taxon>
        <taxon>Agaricomycetes</taxon>
        <taxon>Agaricomycetidae</taxon>
        <taxon>Boletales</taxon>
        <taxon>Coniophorineae</taxon>
        <taxon>Serpulaceae</taxon>
        <taxon>Serpula</taxon>
    </lineage>
</organism>
<proteinExistence type="predicted"/>
<dbReference type="AlphaFoldDB" id="F8NW86"/>
<dbReference type="EMBL" id="GL945434">
    <property type="protein sequence ID" value="EGO25069.1"/>
    <property type="molecule type" value="Genomic_DNA"/>
</dbReference>
<evidence type="ECO:0000313" key="2">
    <source>
        <dbReference type="EMBL" id="EGO25069.1"/>
    </source>
</evidence>
<reference evidence="2" key="1">
    <citation type="submission" date="2011-04" db="EMBL/GenBank/DDBJ databases">
        <title>Evolution of plant cell wall degrading machinery underlies the functional diversity of forest fungi.</title>
        <authorList>
            <consortium name="US DOE Joint Genome Institute (JGI-PGF)"/>
            <person name="Eastwood D.C."/>
            <person name="Floudas D."/>
            <person name="Binder M."/>
            <person name="Majcherczyk A."/>
            <person name="Schneider P."/>
            <person name="Aerts A."/>
            <person name="Asiegbu F.O."/>
            <person name="Baker S.E."/>
            <person name="Barry K."/>
            <person name="Bendiksby M."/>
            <person name="Blumentritt M."/>
            <person name="Coutinho P.M."/>
            <person name="Cullen D."/>
            <person name="Cullen D."/>
            <person name="Gathman A."/>
            <person name="Goodell B."/>
            <person name="Henrissat B."/>
            <person name="Ihrmark K."/>
            <person name="Kauserud H."/>
            <person name="Kohler A."/>
            <person name="LaButti K."/>
            <person name="Lapidus A."/>
            <person name="Lavin J.L."/>
            <person name="Lee Y.-H."/>
            <person name="Lindquist E."/>
            <person name="Lilly W."/>
            <person name="Lucas S."/>
            <person name="Morin E."/>
            <person name="Murat C."/>
            <person name="Oguiza J.A."/>
            <person name="Park J."/>
            <person name="Pisabarro A.G."/>
            <person name="Riley R."/>
            <person name="Rosling A."/>
            <person name="Salamov A."/>
            <person name="Schmidt O."/>
            <person name="Schmutz J."/>
            <person name="Skrede I."/>
            <person name="Stenlid J."/>
            <person name="Wiebenga A."/>
            <person name="Xie X."/>
            <person name="Kues U."/>
            <person name="Hibbett D.S."/>
            <person name="Hoffmeister D."/>
            <person name="Hogberg N."/>
            <person name="Martin F."/>
            <person name="Grigoriev I.V."/>
            <person name="Watkinson S.C."/>
        </authorList>
    </citation>
    <scope>NUCLEOTIDE SEQUENCE</scope>
    <source>
        <strain evidence="2">S7.9</strain>
    </source>
</reference>
<dbReference type="GeneID" id="18821678"/>
<accession>F8NW86</accession>
<sequence length="43" mass="4543">MDSFTTFTAIFSTPKVEDDNMTSSSPVDEESTSSGGNSYCVVA</sequence>
<gene>
    <name evidence="2" type="primary">phl2</name>
    <name evidence="2" type="ORF">SERLADRAFT_491483</name>
</gene>
<dbReference type="KEGG" id="sla:SERLADRAFT_491483"/>
<protein>
    <submittedName>
        <fullName evidence="2">Fungal mating type pheromone-like peptide</fullName>
    </submittedName>
</protein>
<evidence type="ECO:0000256" key="1">
    <source>
        <dbReference type="SAM" id="MobiDB-lite"/>
    </source>
</evidence>
<name>F8NW86_SERL9</name>
<feature type="region of interest" description="Disordered" evidence="1">
    <location>
        <begin position="15"/>
        <end position="43"/>
    </location>
</feature>